<dbReference type="STRING" id="946078.GA0070622_1317"/>
<feature type="domain" description="DUF1707" evidence="3">
    <location>
        <begin position="38"/>
        <end position="90"/>
    </location>
</feature>
<dbReference type="RefSeq" id="WP_245666133.1">
    <property type="nucleotide sequence ID" value="NZ_FLRH01000003.1"/>
</dbReference>
<feature type="compositionally biased region" description="Low complexity" evidence="1">
    <location>
        <begin position="122"/>
        <end position="135"/>
    </location>
</feature>
<keyword evidence="2" id="KW-0472">Membrane</keyword>
<evidence type="ECO:0000313" key="5">
    <source>
        <dbReference type="Proteomes" id="UP000199558"/>
    </source>
</evidence>
<gene>
    <name evidence="4" type="ORF">GA0070622_1317</name>
</gene>
<dbReference type="InterPro" id="IPR012551">
    <property type="entry name" value="DUF1707_SHOCT-like"/>
</dbReference>
<organism evidence="4 5">
    <name type="scientific">Micromonospora sediminicola</name>
    <dbReference type="NCBI Taxonomy" id="946078"/>
    <lineage>
        <taxon>Bacteria</taxon>
        <taxon>Bacillati</taxon>
        <taxon>Actinomycetota</taxon>
        <taxon>Actinomycetes</taxon>
        <taxon>Micromonosporales</taxon>
        <taxon>Micromonosporaceae</taxon>
        <taxon>Micromonospora</taxon>
    </lineage>
</organism>
<protein>
    <recommendedName>
        <fullName evidence="3">DUF1707 domain-containing protein</fullName>
    </recommendedName>
</protein>
<reference evidence="5" key="1">
    <citation type="submission" date="2016-06" db="EMBL/GenBank/DDBJ databases">
        <authorList>
            <person name="Varghese N."/>
            <person name="Submissions Spin"/>
        </authorList>
    </citation>
    <scope>NUCLEOTIDE SEQUENCE [LARGE SCALE GENOMIC DNA]</scope>
    <source>
        <strain evidence="5">DSM 45794</strain>
    </source>
</reference>
<proteinExistence type="predicted"/>
<name>A0A1A9B5J9_9ACTN</name>
<evidence type="ECO:0000259" key="3">
    <source>
        <dbReference type="Pfam" id="PF08044"/>
    </source>
</evidence>
<keyword evidence="2" id="KW-1133">Transmembrane helix</keyword>
<evidence type="ECO:0000256" key="1">
    <source>
        <dbReference type="SAM" id="MobiDB-lite"/>
    </source>
</evidence>
<feature type="transmembrane region" description="Helical" evidence="2">
    <location>
        <begin position="178"/>
        <end position="200"/>
    </location>
</feature>
<sequence length="211" mass="22619">MTGVDRLEGAVRVRAGRRVFVRWRAGGILAVMDGQREMRAADRDREATAERLRVALEEGRLGLHEYDERLARAYGARTYADLDEVVADLPGPASAERSAVVPATPTPPPATPPLAPAPPAPAAAVPSGEPAAGAGTPVAPDTRSRLLGLWMPWLRVAALLLPIWLISVIATGHTAGVWPLWVLGPWGGLVLMQSVGLIGVDHGRKRHDRRR</sequence>
<accession>A0A1A9B5J9</accession>
<feature type="compositionally biased region" description="Pro residues" evidence="1">
    <location>
        <begin position="104"/>
        <end position="121"/>
    </location>
</feature>
<dbReference type="PANTHER" id="PTHR40763">
    <property type="entry name" value="MEMBRANE PROTEIN-RELATED"/>
    <property type="match status" value="1"/>
</dbReference>
<evidence type="ECO:0000313" key="4">
    <source>
        <dbReference type="EMBL" id="SBT64341.1"/>
    </source>
</evidence>
<dbReference type="AlphaFoldDB" id="A0A1A9B5J9"/>
<keyword evidence="5" id="KW-1185">Reference proteome</keyword>
<evidence type="ECO:0000256" key="2">
    <source>
        <dbReference type="SAM" id="Phobius"/>
    </source>
</evidence>
<dbReference type="Pfam" id="PF08044">
    <property type="entry name" value="DUF1707"/>
    <property type="match status" value="1"/>
</dbReference>
<feature type="transmembrane region" description="Helical" evidence="2">
    <location>
        <begin position="153"/>
        <end position="172"/>
    </location>
</feature>
<keyword evidence="2" id="KW-0812">Transmembrane</keyword>
<dbReference type="PANTHER" id="PTHR40763:SF4">
    <property type="entry name" value="DUF1707 DOMAIN-CONTAINING PROTEIN"/>
    <property type="match status" value="1"/>
</dbReference>
<dbReference type="EMBL" id="FLRH01000003">
    <property type="protein sequence ID" value="SBT64341.1"/>
    <property type="molecule type" value="Genomic_DNA"/>
</dbReference>
<feature type="region of interest" description="Disordered" evidence="1">
    <location>
        <begin position="96"/>
        <end position="137"/>
    </location>
</feature>
<dbReference type="Proteomes" id="UP000199558">
    <property type="component" value="Unassembled WGS sequence"/>
</dbReference>